<dbReference type="WBParaSite" id="HNAJ_0000140601-mRNA-1">
    <property type="protein sequence ID" value="HNAJ_0000140601-mRNA-1"/>
    <property type="gene ID" value="HNAJ_0000140601"/>
</dbReference>
<sequence length="124" mass="14496">LPQNSQPPEPIRQCISAHDDKIDGPQVKCTGDKFGLFRVPTTNEEYASCERRFDWLQSEKDIQERLFNQLELGRDVGSARCLKPGQDETRITNALNQIEREMSALRLVMKKYTNDKRKFRRLKN</sequence>
<reference evidence="1" key="1">
    <citation type="submission" date="2017-02" db="UniProtKB">
        <authorList>
            <consortium name="WormBaseParasite"/>
        </authorList>
    </citation>
    <scope>IDENTIFICATION</scope>
</reference>
<proteinExistence type="predicted"/>
<name>A0A0R3T345_RODNA</name>
<organism evidence="1">
    <name type="scientific">Rodentolepis nana</name>
    <name type="common">Dwarf tapeworm</name>
    <name type="synonym">Hymenolepis nana</name>
    <dbReference type="NCBI Taxonomy" id="102285"/>
    <lineage>
        <taxon>Eukaryota</taxon>
        <taxon>Metazoa</taxon>
        <taxon>Spiralia</taxon>
        <taxon>Lophotrochozoa</taxon>
        <taxon>Platyhelminthes</taxon>
        <taxon>Cestoda</taxon>
        <taxon>Eucestoda</taxon>
        <taxon>Cyclophyllidea</taxon>
        <taxon>Hymenolepididae</taxon>
        <taxon>Rodentolepis</taxon>
    </lineage>
</organism>
<evidence type="ECO:0000313" key="1">
    <source>
        <dbReference type="WBParaSite" id="HNAJ_0000140601-mRNA-1"/>
    </source>
</evidence>
<dbReference type="AlphaFoldDB" id="A0A0R3T345"/>
<accession>A0A0R3T345</accession>
<protein>
    <submittedName>
        <fullName evidence="1">Nup54 domain-containing protein</fullName>
    </submittedName>
</protein>